<dbReference type="InterPro" id="IPR013525">
    <property type="entry name" value="ABC2_TM"/>
</dbReference>
<evidence type="ECO:0000256" key="7">
    <source>
        <dbReference type="ARBA" id="ARBA00023136"/>
    </source>
</evidence>
<dbReference type="PROSITE" id="PS51012">
    <property type="entry name" value="ABC_TM2"/>
    <property type="match status" value="1"/>
</dbReference>
<keyword evidence="4" id="KW-1003">Cell membrane</keyword>
<dbReference type="GO" id="GO:0005886">
    <property type="term" value="C:plasma membrane"/>
    <property type="evidence" value="ECO:0007669"/>
    <property type="project" value="UniProtKB-SubCell"/>
</dbReference>
<keyword evidence="7 8" id="KW-0472">Membrane</keyword>
<evidence type="ECO:0000256" key="8">
    <source>
        <dbReference type="SAM" id="Phobius"/>
    </source>
</evidence>
<evidence type="ECO:0000256" key="5">
    <source>
        <dbReference type="ARBA" id="ARBA00022692"/>
    </source>
</evidence>
<sequence>MQKKAASVSRIIATIINECRLFLKDIAGLSLLLLMPIVLTVIMALIQDAPFREYQNITFDVLWVDNDHGQLAKKLQEDFSQAKQFHLVTSVDDKVLDDAAVKALVQKGKYQIGIVIPNGLSAEVINSANQIANDIGSKIGAPGKLPQRESRPGNDIQVYFDPAAKQTFKLSIMNALEKFTTKSEAELTLSRLAKTMKSQDGNANDSVNIDLQNRLRAVGIREASPVSASIYGATNSVQHNVPAWAIFGLFFIIIPIAGNMIGEREDGSLTRLKLIPGSYFDILFGKLFFYVMVGVVQFYLMLQAGVYLLPHLGLPALYMGHAPISLFITAAVISLTATSYGVLIGTVFRTANQALPFGSISIVILSAIGGIWVPIQILPHALQQLAKVSPLHWALDIINDLFLRNGSFYGILPKLSLLLGFSAVFFIIAGIVEKRRKR</sequence>
<evidence type="ECO:0000313" key="10">
    <source>
        <dbReference type="EMBL" id="MBV4356957.1"/>
    </source>
</evidence>
<evidence type="ECO:0000313" key="11">
    <source>
        <dbReference type="Proteomes" id="UP000812270"/>
    </source>
</evidence>
<dbReference type="InterPro" id="IPR051449">
    <property type="entry name" value="ABC-2_transporter_component"/>
</dbReference>
<dbReference type="Proteomes" id="UP000812270">
    <property type="component" value="Unassembled WGS sequence"/>
</dbReference>
<feature type="transmembrane region" description="Helical" evidence="8">
    <location>
        <begin position="355"/>
        <end position="375"/>
    </location>
</feature>
<name>A0A9E2W7V5_9BACT</name>
<feature type="domain" description="ABC transmembrane type-2" evidence="9">
    <location>
        <begin position="200"/>
        <end position="436"/>
    </location>
</feature>
<feature type="transmembrane region" description="Helical" evidence="8">
    <location>
        <begin position="283"/>
        <end position="302"/>
    </location>
</feature>
<evidence type="ECO:0000256" key="6">
    <source>
        <dbReference type="ARBA" id="ARBA00022989"/>
    </source>
</evidence>
<protein>
    <submittedName>
        <fullName evidence="10">ABC transporter permease</fullName>
    </submittedName>
</protein>
<feature type="transmembrane region" description="Helical" evidence="8">
    <location>
        <begin position="21"/>
        <end position="46"/>
    </location>
</feature>
<comment type="caution">
    <text evidence="10">The sequence shown here is derived from an EMBL/GenBank/DDBJ whole genome shotgun (WGS) entry which is preliminary data.</text>
</comment>
<keyword evidence="11" id="KW-1185">Reference proteome</keyword>
<feature type="transmembrane region" description="Helical" evidence="8">
    <location>
        <begin position="322"/>
        <end position="343"/>
    </location>
</feature>
<evidence type="ECO:0000256" key="1">
    <source>
        <dbReference type="ARBA" id="ARBA00004651"/>
    </source>
</evidence>
<dbReference type="Pfam" id="PF12698">
    <property type="entry name" value="ABC2_membrane_3"/>
    <property type="match status" value="1"/>
</dbReference>
<organism evidence="10 11">
    <name type="scientific">Pinibacter aurantiacus</name>
    <dbReference type="NCBI Taxonomy" id="2851599"/>
    <lineage>
        <taxon>Bacteria</taxon>
        <taxon>Pseudomonadati</taxon>
        <taxon>Bacteroidota</taxon>
        <taxon>Chitinophagia</taxon>
        <taxon>Chitinophagales</taxon>
        <taxon>Chitinophagaceae</taxon>
        <taxon>Pinibacter</taxon>
    </lineage>
</organism>
<dbReference type="AlphaFoldDB" id="A0A9E2W7V5"/>
<proteinExistence type="inferred from homology"/>
<accession>A0A9E2W7V5</accession>
<keyword evidence="3" id="KW-0813">Transport</keyword>
<keyword evidence="6 8" id="KW-1133">Transmembrane helix</keyword>
<feature type="transmembrane region" description="Helical" evidence="8">
    <location>
        <begin position="243"/>
        <end position="262"/>
    </location>
</feature>
<evidence type="ECO:0000256" key="2">
    <source>
        <dbReference type="ARBA" id="ARBA00007783"/>
    </source>
</evidence>
<dbReference type="EMBL" id="JAHSPG010000003">
    <property type="protein sequence ID" value="MBV4356957.1"/>
    <property type="molecule type" value="Genomic_DNA"/>
</dbReference>
<evidence type="ECO:0000259" key="9">
    <source>
        <dbReference type="PROSITE" id="PS51012"/>
    </source>
</evidence>
<comment type="subcellular location">
    <subcellularLocation>
        <location evidence="1">Cell membrane</location>
        <topology evidence="1">Multi-pass membrane protein</topology>
    </subcellularLocation>
</comment>
<reference evidence="10" key="1">
    <citation type="submission" date="2021-06" db="EMBL/GenBank/DDBJ databases">
        <authorList>
            <person name="Huq M.A."/>
        </authorList>
    </citation>
    <scope>NUCLEOTIDE SEQUENCE</scope>
    <source>
        <strain evidence="10">MAH-26</strain>
    </source>
</reference>
<keyword evidence="5 8" id="KW-0812">Transmembrane</keyword>
<dbReference type="PANTHER" id="PTHR30294">
    <property type="entry name" value="MEMBRANE COMPONENT OF ABC TRANSPORTER YHHJ-RELATED"/>
    <property type="match status" value="1"/>
</dbReference>
<gene>
    <name evidence="10" type="ORF">KTO63_07370</name>
</gene>
<evidence type="ECO:0000256" key="4">
    <source>
        <dbReference type="ARBA" id="ARBA00022475"/>
    </source>
</evidence>
<dbReference type="RefSeq" id="WP_217790587.1">
    <property type="nucleotide sequence ID" value="NZ_JAHSPG010000003.1"/>
</dbReference>
<dbReference type="PANTHER" id="PTHR30294:SF38">
    <property type="entry name" value="TRANSPORT PERMEASE PROTEIN"/>
    <property type="match status" value="1"/>
</dbReference>
<feature type="transmembrane region" description="Helical" evidence="8">
    <location>
        <begin position="411"/>
        <end position="432"/>
    </location>
</feature>
<evidence type="ECO:0000256" key="3">
    <source>
        <dbReference type="ARBA" id="ARBA00022448"/>
    </source>
</evidence>
<dbReference type="GO" id="GO:0140359">
    <property type="term" value="F:ABC-type transporter activity"/>
    <property type="evidence" value="ECO:0007669"/>
    <property type="project" value="InterPro"/>
</dbReference>
<comment type="similarity">
    <text evidence="2">Belongs to the ABC-2 integral membrane protein family.</text>
</comment>
<dbReference type="InterPro" id="IPR047817">
    <property type="entry name" value="ABC2_TM_bact-type"/>
</dbReference>